<feature type="compositionally biased region" description="Low complexity" evidence="1">
    <location>
        <begin position="29"/>
        <end position="40"/>
    </location>
</feature>
<dbReference type="RefSeq" id="XP_067169962.1">
    <property type="nucleotide sequence ID" value="XM_067313861.1"/>
</dbReference>
<gene>
    <name evidence="3 4 5 6" type="primary">LOC136994741</name>
</gene>
<evidence type="ECO:0000313" key="3">
    <source>
        <dbReference type="RefSeq" id="XP_067169962.1"/>
    </source>
</evidence>
<dbReference type="RefSeq" id="XP_067169965.1">
    <property type="nucleotide sequence ID" value="XM_067313864.1"/>
</dbReference>
<evidence type="ECO:0000313" key="6">
    <source>
        <dbReference type="RefSeq" id="XP_067169965.1"/>
    </source>
</evidence>
<accession>A0ABM4FYD7</accession>
<dbReference type="Proteomes" id="UP001652627">
    <property type="component" value="Chromosome 32"/>
</dbReference>
<sequence length="209" mass="23536">MLDPGAISCWPCRRGWARLLRTADDNKEPSPSAPLSGASGSKERVPSAEDVGAPGHPRAPPPRHRDCFRIFAMELLRALPLSPRVPGRLDRIPREMLLFLRVRKELDGRQGRLLRFQGLAGGRRLSAGLGFLAAAQKPLRFVDRPPARIQRLLEMGERYRIQQPVSDQRRRKMRLSERQGSQHVPVLHGEDLDLHHAVGNPGEPRTAWD</sequence>
<dbReference type="GeneID" id="136994741"/>
<feature type="region of interest" description="Disordered" evidence="1">
    <location>
        <begin position="163"/>
        <end position="209"/>
    </location>
</feature>
<organism evidence="2 6">
    <name type="scientific">Apteryx mantelli</name>
    <name type="common">North Island brown kiwi</name>
    <dbReference type="NCBI Taxonomy" id="2696672"/>
    <lineage>
        <taxon>Eukaryota</taxon>
        <taxon>Metazoa</taxon>
        <taxon>Chordata</taxon>
        <taxon>Craniata</taxon>
        <taxon>Vertebrata</taxon>
        <taxon>Euteleostomi</taxon>
        <taxon>Archelosauria</taxon>
        <taxon>Archosauria</taxon>
        <taxon>Dinosauria</taxon>
        <taxon>Saurischia</taxon>
        <taxon>Theropoda</taxon>
        <taxon>Coelurosauria</taxon>
        <taxon>Aves</taxon>
        <taxon>Palaeognathae</taxon>
        <taxon>Apterygiformes</taxon>
        <taxon>Apterygidae</taxon>
        <taxon>Apteryx</taxon>
    </lineage>
</organism>
<reference evidence="3 4" key="1">
    <citation type="submission" date="2025-05" db="UniProtKB">
        <authorList>
            <consortium name="RefSeq"/>
        </authorList>
    </citation>
    <scope>IDENTIFICATION</scope>
    <source>
        <tissue evidence="3 4">Blood</tissue>
    </source>
</reference>
<proteinExistence type="predicted"/>
<feature type="region of interest" description="Disordered" evidence="1">
    <location>
        <begin position="23"/>
        <end position="63"/>
    </location>
</feature>
<protein>
    <submittedName>
        <fullName evidence="3 4">Uncharacterized protein</fullName>
    </submittedName>
</protein>
<evidence type="ECO:0000313" key="5">
    <source>
        <dbReference type="RefSeq" id="XP_067169964.1"/>
    </source>
</evidence>
<evidence type="ECO:0000256" key="1">
    <source>
        <dbReference type="SAM" id="MobiDB-lite"/>
    </source>
</evidence>
<keyword evidence="2" id="KW-1185">Reference proteome</keyword>
<dbReference type="RefSeq" id="XP_067169964.1">
    <property type="nucleotide sequence ID" value="XM_067313863.1"/>
</dbReference>
<evidence type="ECO:0000313" key="2">
    <source>
        <dbReference type="Proteomes" id="UP001652627"/>
    </source>
</evidence>
<dbReference type="RefSeq" id="XP_067169963.1">
    <property type="nucleotide sequence ID" value="XM_067313862.1"/>
</dbReference>
<name>A0ABM4FYD7_9AVES</name>
<evidence type="ECO:0000313" key="4">
    <source>
        <dbReference type="RefSeq" id="XP_067169963.1"/>
    </source>
</evidence>